<evidence type="ECO:0000313" key="2">
    <source>
        <dbReference type="EMBL" id="CAL5982143.1"/>
    </source>
</evidence>
<proteinExistence type="predicted"/>
<evidence type="ECO:0000313" key="1">
    <source>
        <dbReference type="EMBL" id="CAI9952180.1"/>
    </source>
</evidence>
<accession>A0AA86UC72</accession>
<reference evidence="1" key="1">
    <citation type="submission" date="2023-06" db="EMBL/GenBank/DDBJ databases">
        <authorList>
            <person name="Kurt Z."/>
        </authorList>
    </citation>
    <scope>NUCLEOTIDE SEQUENCE</scope>
</reference>
<evidence type="ECO:0000313" key="3">
    <source>
        <dbReference type="Proteomes" id="UP001642409"/>
    </source>
</evidence>
<dbReference type="EMBL" id="CATOUU010000831">
    <property type="protein sequence ID" value="CAI9952180.1"/>
    <property type="molecule type" value="Genomic_DNA"/>
</dbReference>
<name>A0AA86UC72_9EUKA</name>
<gene>
    <name evidence="1" type="ORF">HINF_LOCUS39825</name>
    <name evidence="2" type="ORF">HINF_LOCUS6996</name>
</gene>
<dbReference type="Proteomes" id="UP001642409">
    <property type="component" value="Unassembled WGS sequence"/>
</dbReference>
<dbReference type="AlphaFoldDB" id="A0AA86UC72"/>
<dbReference type="EMBL" id="CAXDID020000014">
    <property type="protein sequence ID" value="CAL5982143.1"/>
    <property type="molecule type" value="Genomic_DNA"/>
</dbReference>
<comment type="caution">
    <text evidence="1">The sequence shown here is derived from an EMBL/GenBank/DDBJ whole genome shotgun (WGS) entry which is preliminary data.</text>
</comment>
<reference evidence="2 3" key="2">
    <citation type="submission" date="2024-07" db="EMBL/GenBank/DDBJ databases">
        <authorList>
            <person name="Akdeniz Z."/>
        </authorList>
    </citation>
    <scope>NUCLEOTIDE SEQUENCE [LARGE SCALE GENOMIC DNA]</scope>
</reference>
<protein>
    <submittedName>
        <fullName evidence="2">Hypothetical_protein</fullName>
    </submittedName>
</protein>
<keyword evidence="3" id="KW-1185">Reference proteome</keyword>
<sequence length="180" mass="21092">MNYKGYHNRTKWLLANKTKLDISRISFGNQQSIRHLYSVLFVRLGTQCTRLYRLCGVGEIYSRIPTAWVFTVNNYNLSISEMEVYRQLQIVDLQKHVFTLQLCIFDFNIKYLRVINTLELPALVPNISYTYIFIWQLARFKKPNLLESSSCHEISALPARKPGKLDALIVNHNQQCSWNS</sequence>
<organism evidence="1">
    <name type="scientific">Hexamita inflata</name>
    <dbReference type="NCBI Taxonomy" id="28002"/>
    <lineage>
        <taxon>Eukaryota</taxon>
        <taxon>Metamonada</taxon>
        <taxon>Diplomonadida</taxon>
        <taxon>Hexamitidae</taxon>
        <taxon>Hexamitinae</taxon>
        <taxon>Hexamita</taxon>
    </lineage>
</organism>